<dbReference type="AlphaFoldDB" id="A0A2A9NJY7"/>
<keyword evidence="2" id="KW-0812">Transmembrane</keyword>
<feature type="compositionally biased region" description="Pro residues" evidence="1">
    <location>
        <begin position="168"/>
        <end position="179"/>
    </location>
</feature>
<feature type="region of interest" description="Disordered" evidence="1">
    <location>
        <begin position="99"/>
        <end position="180"/>
    </location>
</feature>
<feature type="transmembrane region" description="Helical" evidence="2">
    <location>
        <begin position="21"/>
        <end position="42"/>
    </location>
</feature>
<feature type="region of interest" description="Disordered" evidence="1">
    <location>
        <begin position="523"/>
        <end position="621"/>
    </location>
</feature>
<feature type="compositionally biased region" description="Acidic residues" evidence="1">
    <location>
        <begin position="528"/>
        <end position="562"/>
    </location>
</feature>
<feature type="region of interest" description="Disordered" evidence="1">
    <location>
        <begin position="379"/>
        <end position="422"/>
    </location>
</feature>
<evidence type="ECO:0000313" key="4">
    <source>
        <dbReference type="Proteomes" id="UP000242287"/>
    </source>
</evidence>
<feature type="compositionally biased region" description="Low complexity" evidence="1">
    <location>
        <begin position="128"/>
        <end position="167"/>
    </location>
</feature>
<feature type="compositionally biased region" description="Acidic residues" evidence="1">
    <location>
        <begin position="100"/>
        <end position="112"/>
    </location>
</feature>
<name>A0A2A9NJY7_9AGAR</name>
<organism evidence="3 4">
    <name type="scientific">Amanita thiersii Skay4041</name>
    <dbReference type="NCBI Taxonomy" id="703135"/>
    <lineage>
        <taxon>Eukaryota</taxon>
        <taxon>Fungi</taxon>
        <taxon>Dikarya</taxon>
        <taxon>Basidiomycota</taxon>
        <taxon>Agaricomycotina</taxon>
        <taxon>Agaricomycetes</taxon>
        <taxon>Agaricomycetidae</taxon>
        <taxon>Agaricales</taxon>
        <taxon>Pluteineae</taxon>
        <taxon>Amanitaceae</taxon>
        <taxon>Amanita</taxon>
    </lineage>
</organism>
<accession>A0A2A9NJY7</accession>
<feature type="region of interest" description="Disordered" evidence="1">
    <location>
        <begin position="440"/>
        <end position="462"/>
    </location>
</feature>
<evidence type="ECO:0000313" key="3">
    <source>
        <dbReference type="EMBL" id="PFH48022.1"/>
    </source>
</evidence>
<feature type="compositionally biased region" description="Gly residues" evidence="1">
    <location>
        <begin position="759"/>
        <end position="769"/>
    </location>
</feature>
<protein>
    <submittedName>
        <fullName evidence="3">Uncharacterized protein</fullName>
    </submittedName>
</protein>
<keyword evidence="4" id="KW-1185">Reference proteome</keyword>
<feature type="compositionally biased region" description="Basic residues" evidence="1">
    <location>
        <begin position="442"/>
        <end position="451"/>
    </location>
</feature>
<evidence type="ECO:0000256" key="1">
    <source>
        <dbReference type="SAM" id="MobiDB-lite"/>
    </source>
</evidence>
<feature type="compositionally biased region" description="Basic and acidic residues" evidence="1">
    <location>
        <begin position="794"/>
        <end position="803"/>
    </location>
</feature>
<feature type="compositionally biased region" description="Acidic residues" evidence="1">
    <location>
        <begin position="804"/>
        <end position="816"/>
    </location>
</feature>
<dbReference type="EMBL" id="KZ302080">
    <property type="protein sequence ID" value="PFH48022.1"/>
    <property type="molecule type" value="Genomic_DNA"/>
</dbReference>
<dbReference type="OrthoDB" id="2921613at2759"/>
<feature type="compositionally biased region" description="Low complexity" evidence="1">
    <location>
        <begin position="607"/>
        <end position="616"/>
    </location>
</feature>
<proteinExistence type="predicted"/>
<feature type="compositionally biased region" description="Low complexity" evidence="1">
    <location>
        <begin position="391"/>
        <end position="422"/>
    </location>
</feature>
<gene>
    <name evidence="3" type="ORF">AMATHDRAFT_6198</name>
</gene>
<keyword evidence="2" id="KW-0472">Membrane</keyword>
<feature type="region of interest" description="Disordered" evidence="1">
    <location>
        <begin position="636"/>
        <end position="657"/>
    </location>
</feature>
<feature type="region of interest" description="Disordered" evidence="1">
    <location>
        <begin position="746"/>
        <end position="816"/>
    </location>
</feature>
<dbReference type="Proteomes" id="UP000242287">
    <property type="component" value="Unassembled WGS sequence"/>
</dbReference>
<sequence>MVHVMQVSTPKKASTIEVVGGFRWCVLVVVVVVVVAAADFLLQDFRVQLVITMSPRQPQPPAAILPNPIYESDITDQHPLSMHNTHMLLSHDCPCHDQYDNNDNDNNDDNDDDHIPQRPSSRLGFNFSSSQHLPTTTTHHHPTIIATQTTTASPNSSTSTTITLNTNHPPPLPTCPPSTSPSQIDMDTLAITQDITLASSTLPSHLPPFLPLSTFLSQDEEETNQFEFNLDLDLDLDDDDTDLDLDQEDDPISSNFKSNQSFLDTATITTNAYPSTTPLSSLLTNTTTTIIIEDSDEEDEGDFTSCITFPPLASTMSPPLSKQQQQQQQQHKYNRYHNHLDNNHGYSRHALAHVKSFWLMRQDHWARYHARTAANGVAAAAAGGISHPRPHSSNTPNSTTTTGGHLNSTHTNTNNINHNNSNRTELTKPVVCRSANTATLHQKLRKPHQKKPPPPLLLLLPPHTIHPRRGDLSALRDPYCAYADRCLVHLESWTLGKVWWMFDVHVAAAAAAAAAASAGGMSARCCEGEEGGEVGDEEEGDDSDATLVESENEADVDVDVGPEEARADECDDDDDVEIMRMDVDNGYPVTRNEYEAEEQETRGVVGSSSSSSSSSSLFRSRPKLRRMANNYHLHHLYNNNNSNKETEFDNSPSRTPSPPTFRLFQTLQTTPISRCIPALYDRTGSPRVERMSRTHNTTTTTSGEDSCASAWPMNWYKRWEILREVVVWCSNSASLGSMVCWDQEEKEKGKGTGSSATGTGTGRKGGGAGFERSLGRRRLVDWGMSGGAGTGDDVQGKKEGGDEREGEGEKEEWEEEWEVVFSRSVLRKRKAVGGVDEDGEEGEGEGV</sequence>
<reference evidence="3 4" key="1">
    <citation type="submission" date="2014-02" db="EMBL/GenBank/DDBJ databases">
        <title>Transposable element dynamics among asymbiotic and ectomycorrhizal Amanita fungi.</title>
        <authorList>
            <consortium name="DOE Joint Genome Institute"/>
            <person name="Hess J."/>
            <person name="Skrede I."/>
            <person name="Wolfe B."/>
            <person name="LaButti K."/>
            <person name="Ohm R.A."/>
            <person name="Grigoriev I.V."/>
            <person name="Pringle A."/>
        </authorList>
    </citation>
    <scope>NUCLEOTIDE SEQUENCE [LARGE SCALE GENOMIC DNA]</scope>
    <source>
        <strain evidence="3 4">SKay4041</strain>
    </source>
</reference>
<keyword evidence="2" id="KW-1133">Transmembrane helix</keyword>
<evidence type="ECO:0000256" key="2">
    <source>
        <dbReference type="SAM" id="Phobius"/>
    </source>
</evidence>